<protein>
    <recommendedName>
        <fullName evidence="4">O-antigen ligase like membrane protein</fullName>
    </recommendedName>
</protein>
<dbReference type="Proteomes" id="UP000236735">
    <property type="component" value="Unassembled WGS sequence"/>
</dbReference>
<evidence type="ECO:0000256" key="1">
    <source>
        <dbReference type="SAM" id="Phobius"/>
    </source>
</evidence>
<dbReference type="EMBL" id="FNUV01000001">
    <property type="protein sequence ID" value="SEF49707.1"/>
    <property type="molecule type" value="Genomic_DNA"/>
</dbReference>
<feature type="transmembrane region" description="Helical" evidence="1">
    <location>
        <begin position="38"/>
        <end position="58"/>
    </location>
</feature>
<feature type="transmembrane region" description="Helical" evidence="1">
    <location>
        <begin position="65"/>
        <end position="86"/>
    </location>
</feature>
<dbReference type="AlphaFoldDB" id="A0A1H5SIX7"/>
<evidence type="ECO:0008006" key="4">
    <source>
        <dbReference type="Google" id="ProtNLM"/>
    </source>
</evidence>
<reference evidence="2 3" key="1">
    <citation type="submission" date="2016-10" db="EMBL/GenBank/DDBJ databases">
        <authorList>
            <person name="de Groot N.N."/>
        </authorList>
    </citation>
    <scope>NUCLEOTIDE SEQUENCE [LARGE SCALE GENOMIC DNA]</scope>
    <source>
        <strain evidence="2 3">AR32</strain>
    </source>
</reference>
<feature type="transmembrane region" description="Helical" evidence="1">
    <location>
        <begin position="126"/>
        <end position="145"/>
    </location>
</feature>
<name>A0A1H5SIX7_XYLRU</name>
<feature type="transmembrane region" description="Helical" evidence="1">
    <location>
        <begin position="98"/>
        <end position="114"/>
    </location>
</feature>
<keyword evidence="1" id="KW-0472">Membrane</keyword>
<feature type="transmembrane region" description="Helical" evidence="1">
    <location>
        <begin position="165"/>
        <end position="190"/>
    </location>
</feature>
<proteinExistence type="predicted"/>
<keyword evidence="1" id="KW-1133">Transmembrane helix</keyword>
<organism evidence="2 3">
    <name type="scientific">Xylanibacter ruminicola</name>
    <name type="common">Prevotella ruminicola</name>
    <dbReference type="NCBI Taxonomy" id="839"/>
    <lineage>
        <taxon>Bacteria</taxon>
        <taxon>Pseudomonadati</taxon>
        <taxon>Bacteroidota</taxon>
        <taxon>Bacteroidia</taxon>
        <taxon>Bacteroidales</taxon>
        <taxon>Prevotellaceae</taxon>
        <taxon>Xylanibacter</taxon>
    </lineage>
</organism>
<gene>
    <name evidence="2" type="ORF">SAMN05216354_0677</name>
</gene>
<feature type="transmembrane region" description="Helical" evidence="1">
    <location>
        <begin position="197"/>
        <end position="224"/>
    </location>
</feature>
<feature type="transmembrane region" description="Helical" evidence="1">
    <location>
        <begin position="12"/>
        <end position="32"/>
    </location>
</feature>
<evidence type="ECO:0000313" key="3">
    <source>
        <dbReference type="Proteomes" id="UP000236735"/>
    </source>
</evidence>
<dbReference type="RefSeq" id="WP_103915155.1">
    <property type="nucleotide sequence ID" value="NZ_FNUV01000001.1"/>
</dbReference>
<evidence type="ECO:0000313" key="2">
    <source>
        <dbReference type="EMBL" id="SEF49707.1"/>
    </source>
</evidence>
<feature type="transmembrane region" description="Helical" evidence="1">
    <location>
        <begin position="236"/>
        <end position="259"/>
    </location>
</feature>
<feature type="transmembrane region" description="Helical" evidence="1">
    <location>
        <begin position="319"/>
        <end position="336"/>
    </location>
</feature>
<keyword evidence="1" id="KW-0812">Transmembrane</keyword>
<sequence>MEEKQITDNRYLRVFCYIVLMELFLMGSGQLLPVAGFLTMRMVNYLIAVTISIFFVIRSDDFPKAILWSLLLFTGVLVFSFFWALMMGSENEAIMDDIKPLIYFYIILFYYYVLSTEKMMNRAFKLLLLAGKIMTIFYLFYLFLTDVTGIVSYEVAYITLQNDSFSFRGIGCAIFYKGFIFLPIAAVGFYKEKKYIWMALTILAIVLTYVRGFYVLLAFGMLVYYLKTHHIDMTKIVAGILILFLLYEVAEVMDLFSFLEMFQENREESDVTRIVTFHQVMDEVTPWSIFIGHGFGHGVDERSVHMEVAYMEIFHKQGILGLAFWGSLLVMILSLAKSVPARFKETVDFWVTATLMIYLQSCFNSYVNNPIGMTVVILALVICCRLSQDEYLSDSSSV</sequence>
<accession>A0A1H5SIX7</accession>